<proteinExistence type="predicted"/>
<feature type="non-terminal residue" evidence="2">
    <location>
        <position position="1"/>
    </location>
</feature>
<organism evidence="2 3">
    <name type="scientific">Ensete ventricosum</name>
    <name type="common">Abyssinian banana</name>
    <name type="synonym">Musa ensete</name>
    <dbReference type="NCBI Taxonomy" id="4639"/>
    <lineage>
        <taxon>Eukaryota</taxon>
        <taxon>Viridiplantae</taxon>
        <taxon>Streptophyta</taxon>
        <taxon>Embryophyta</taxon>
        <taxon>Tracheophyta</taxon>
        <taxon>Spermatophyta</taxon>
        <taxon>Magnoliopsida</taxon>
        <taxon>Liliopsida</taxon>
        <taxon>Zingiberales</taxon>
        <taxon>Musaceae</taxon>
        <taxon>Ensete</taxon>
    </lineage>
</organism>
<reference evidence="2 3" key="1">
    <citation type="journal article" date="2014" name="Agronomy (Basel)">
        <title>A Draft Genome Sequence for Ensete ventricosum, the Drought-Tolerant Tree Against Hunger.</title>
        <authorList>
            <person name="Harrison J."/>
            <person name="Moore K.A."/>
            <person name="Paszkiewicz K."/>
            <person name="Jones T."/>
            <person name="Grant M."/>
            <person name="Ambacheew D."/>
            <person name="Muzemil S."/>
            <person name="Studholme D.J."/>
        </authorList>
    </citation>
    <scope>NUCLEOTIDE SEQUENCE [LARGE SCALE GENOMIC DNA]</scope>
</reference>
<protein>
    <submittedName>
        <fullName evidence="2">Uncharacterized protein</fullName>
    </submittedName>
</protein>
<name>A0A426Y7Y0_ENSVE</name>
<dbReference type="EMBL" id="AMZH03014334">
    <property type="protein sequence ID" value="RRT47806.1"/>
    <property type="molecule type" value="Genomic_DNA"/>
</dbReference>
<comment type="caution">
    <text evidence="2">The sequence shown here is derived from an EMBL/GenBank/DDBJ whole genome shotgun (WGS) entry which is preliminary data.</text>
</comment>
<feature type="compositionally biased region" description="Polar residues" evidence="1">
    <location>
        <begin position="22"/>
        <end position="38"/>
    </location>
</feature>
<dbReference type="Proteomes" id="UP000287651">
    <property type="component" value="Unassembled WGS sequence"/>
</dbReference>
<dbReference type="AlphaFoldDB" id="A0A426Y7Y0"/>
<feature type="region of interest" description="Disordered" evidence="1">
    <location>
        <begin position="1"/>
        <end position="106"/>
    </location>
</feature>
<evidence type="ECO:0000313" key="3">
    <source>
        <dbReference type="Proteomes" id="UP000287651"/>
    </source>
</evidence>
<feature type="compositionally biased region" description="Basic and acidic residues" evidence="1">
    <location>
        <begin position="76"/>
        <end position="106"/>
    </location>
</feature>
<evidence type="ECO:0000256" key="1">
    <source>
        <dbReference type="SAM" id="MobiDB-lite"/>
    </source>
</evidence>
<accession>A0A426Y7Y0</accession>
<evidence type="ECO:0000313" key="2">
    <source>
        <dbReference type="EMBL" id="RRT47806.1"/>
    </source>
</evidence>
<feature type="compositionally biased region" description="Low complexity" evidence="1">
    <location>
        <begin position="1"/>
        <end position="13"/>
    </location>
</feature>
<sequence>SSSRGSATTRTSGRAGGDRHSSTTSPCKNIQTLYQASSPIEEAAIGRRRALSPNDNEKDKQREKDLGETKGSTARKCRDRDIALGDLGRQADESRGQRRRLTGEEN</sequence>
<gene>
    <name evidence="2" type="ORF">B296_00038961</name>
</gene>
<feature type="compositionally biased region" description="Basic and acidic residues" evidence="1">
    <location>
        <begin position="55"/>
        <end position="68"/>
    </location>
</feature>